<dbReference type="PANTHER" id="PTHR35006">
    <property type="entry name" value="GLYOXALASE FAMILY PROTEIN (AFU_ORTHOLOGUE AFUA_5G14830)"/>
    <property type="match status" value="1"/>
</dbReference>
<organism evidence="3 4">
    <name type="scientific">Purpureocillium lilacinum</name>
    <name type="common">Paecilomyces lilacinus</name>
    <dbReference type="NCBI Taxonomy" id="33203"/>
    <lineage>
        <taxon>Eukaryota</taxon>
        <taxon>Fungi</taxon>
        <taxon>Dikarya</taxon>
        <taxon>Ascomycota</taxon>
        <taxon>Pezizomycotina</taxon>
        <taxon>Sordariomycetes</taxon>
        <taxon>Hypocreomycetidae</taxon>
        <taxon>Hypocreales</taxon>
        <taxon>Ophiocordycipitaceae</taxon>
        <taxon>Purpureocillium</taxon>
    </lineage>
</organism>
<accession>A0A2U3DXI1</accession>
<feature type="compositionally biased region" description="Basic and acidic residues" evidence="1">
    <location>
        <begin position="249"/>
        <end position="258"/>
    </location>
</feature>
<dbReference type="AlphaFoldDB" id="A0A2U3DXI1"/>
<gene>
    <name evidence="3" type="ORF">PCL_04452</name>
</gene>
<dbReference type="CDD" id="cd07262">
    <property type="entry name" value="VOC_like"/>
    <property type="match status" value="1"/>
</dbReference>
<dbReference type="InterPro" id="IPR029068">
    <property type="entry name" value="Glyas_Bleomycin-R_OHBP_Dase"/>
</dbReference>
<evidence type="ECO:0000256" key="1">
    <source>
        <dbReference type="SAM" id="MobiDB-lite"/>
    </source>
</evidence>
<dbReference type="PROSITE" id="PS51819">
    <property type="entry name" value="VOC"/>
    <property type="match status" value="1"/>
</dbReference>
<dbReference type="Proteomes" id="UP000245956">
    <property type="component" value="Unassembled WGS sequence"/>
</dbReference>
<evidence type="ECO:0000259" key="2">
    <source>
        <dbReference type="PROSITE" id="PS51819"/>
    </source>
</evidence>
<dbReference type="SUPFAM" id="SSF54593">
    <property type="entry name" value="Glyoxalase/Bleomycin resistance protein/Dihydroxybiphenyl dioxygenase"/>
    <property type="match status" value="1"/>
</dbReference>
<feature type="domain" description="VOC" evidence="2">
    <location>
        <begin position="1"/>
        <end position="144"/>
    </location>
</feature>
<dbReference type="Pfam" id="PF00903">
    <property type="entry name" value="Glyoxalase"/>
    <property type="match status" value="1"/>
</dbReference>
<dbReference type="Gene3D" id="3.10.180.10">
    <property type="entry name" value="2,3-Dihydroxybiphenyl 1,2-Dioxygenase, domain 1"/>
    <property type="match status" value="1"/>
</dbReference>
<comment type="caution">
    <text evidence="3">The sequence shown here is derived from an EMBL/GenBank/DDBJ whole genome shotgun (WGS) entry which is preliminary data.</text>
</comment>
<name>A0A2U3DXI1_PURLI</name>
<sequence>MPGHVSIRVSDLEASVRFYLAALAPLRYEATRFDGVVGLGPAPAPSTSSAASGTTTTSTAAGPIPDFWLRQYTPGPQNGHAARPTPVHVSFYAGEAALVDEFHAEGTRAGGRDNGGPGERPWFKGYYAAYVLDPDGNNIEVSMAIIALGIQLSRICASQTSPGGVHLTVALCPCGGGARNKRRGTGGHDPTKASTPARRVKSQRLEIQKRTSMDPPLAHWTLPGCRHWGASMRAVTGPPACPPAKRWKREREKKREQQQLHQPIMQVIFFPLWKLLAGRIPLHTTHPSIPHHPPSLTT</sequence>
<feature type="region of interest" description="Disordered" evidence="1">
    <location>
        <begin position="178"/>
        <end position="203"/>
    </location>
</feature>
<evidence type="ECO:0000313" key="3">
    <source>
        <dbReference type="EMBL" id="PWI66946.1"/>
    </source>
</evidence>
<proteinExistence type="predicted"/>
<dbReference type="InterPro" id="IPR004360">
    <property type="entry name" value="Glyas_Fos-R_dOase_dom"/>
</dbReference>
<dbReference type="PANTHER" id="PTHR35006:SF2">
    <property type="entry name" value="GLYOXALASE FAMILY PROTEIN (AFU_ORTHOLOGUE AFUA_5G14830)"/>
    <property type="match status" value="1"/>
</dbReference>
<dbReference type="InterPro" id="IPR037523">
    <property type="entry name" value="VOC_core"/>
</dbReference>
<reference evidence="3 4" key="1">
    <citation type="journal article" date="2016" name="Front. Microbiol.">
        <title>Genome and transcriptome sequences reveal the specific parasitism of the nematophagous Purpureocillium lilacinum 36-1.</title>
        <authorList>
            <person name="Xie J."/>
            <person name="Li S."/>
            <person name="Mo C."/>
            <person name="Xiao X."/>
            <person name="Peng D."/>
            <person name="Wang G."/>
            <person name="Xiao Y."/>
        </authorList>
    </citation>
    <scope>NUCLEOTIDE SEQUENCE [LARGE SCALE GENOMIC DNA]</scope>
    <source>
        <strain evidence="3 4">36-1</strain>
    </source>
</reference>
<dbReference type="EMBL" id="LCWV01000021">
    <property type="protein sequence ID" value="PWI66946.1"/>
    <property type="molecule type" value="Genomic_DNA"/>
</dbReference>
<evidence type="ECO:0000313" key="4">
    <source>
        <dbReference type="Proteomes" id="UP000245956"/>
    </source>
</evidence>
<protein>
    <recommendedName>
        <fullName evidence="2">VOC domain-containing protein</fullName>
    </recommendedName>
</protein>
<feature type="region of interest" description="Disordered" evidence="1">
    <location>
        <begin position="236"/>
        <end position="259"/>
    </location>
</feature>